<sequence length="402" mass="42082">MWSPLPIPTPQRRASQQAILDYAWKAQAFTASDAMPEVDLTRSTTIEAIDALVACGLLTELPNAREAGQYSKGRPSRRFELNAQAAHVVGVDAGQGHYTIRVADLRGAVKNASSVDVAHATTAEDRRGALIAAIAVALSDATLSWEDIVSIAVGVPAPVNRHGDSPVHAENFWPTMNPDFRSLLNAMVPLVQVENDAALAAIAERAVGAAQGLDNFVALLAGERFGSGVVVDGHLLRGLHGGVGEMYALIHVEGIGEADGLGSIVARWARELARSGDVPAGHPLAQASPDELTSKFVFELARGGDGIALELVQRTGERLARIAGFFGGFYDPERIIVGGAVAAEVQGVIDVAQELLPGELHLPEPELVASALGADVVAVGAVEAALDHARAEVLSLCVARDQ</sequence>
<dbReference type="Pfam" id="PF00480">
    <property type="entry name" value="ROK"/>
    <property type="match status" value="1"/>
</dbReference>
<proteinExistence type="inferred from homology"/>
<evidence type="ECO:0000313" key="2">
    <source>
        <dbReference type="EMBL" id="MFD2840176.1"/>
    </source>
</evidence>
<gene>
    <name evidence="2" type="ORF">ACFSYH_06295</name>
</gene>
<dbReference type="InterPro" id="IPR000600">
    <property type="entry name" value="ROK"/>
</dbReference>
<evidence type="ECO:0000313" key="3">
    <source>
        <dbReference type="Proteomes" id="UP001597391"/>
    </source>
</evidence>
<dbReference type="RefSeq" id="WP_377465881.1">
    <property type="nucleotide sequence ID" value="NZ_JBHUOP010000002.1"/>
</dbReference>
<accession>A0ABW5XG16</accession>
<keyword evidence="3" id="KW-1185">Reference proteome</keyword>
<comment type="caution">
    <text evidence="2">The sequence shown here is derived from an EMBL/GenBank/DDBJ whole genome shotgun (WGS) entry which is preliminary data.</text>
</comment>
<organism evidence="2 3">
    <name type="scientific">Populibacterium corticicola</name>
    <dbReference type="NCBI Taxonomy" id="1812826"/>
    <lineage>
        <taxon>Bacteria</taxon>
        <taxon>Bacillati</taxon>
        <taxon>Actinomycetota</taxon>
        <taxon>Actinomycetes</taxon>
        <taxon>Micrococcales</taxon>
        <taxon>Jonesiaceae</taxon>
        <taxon>Populibacterium</taxon>
    </lineage>
</organism>
<dbReference type="EMBL" id="JBHUOP010000002">
    <property type="protein sequence ID" value="MFD2840176.1"/>
    <property type="molecule type" value="Genomic_DNA"/>
</dbReference>
<dbReference type="Proteomes" id="UP001597391">
    <property type="component" value="Unassembled WGS sequence"/>
</dbReference>
<dbReference type="PANTHER" id="PTHR18964">
    <property type="entry name" value="ROK (REPRESSOR, ORF, KINASE) FAMILY"/>
    <property type="match status" value="1"/>
</dbReference>
<protein>
    <submittedName>
        <fullName evidence="2">ROK family protein</fullName>
    </submittedName>
</protein>
<dbReference type="PANTHER" id="PTHR18964:SF149">
    <property type="entry name" value="BIFUNCTIONAL UDP-N-ACETYLGLUCOSAMINE 2-EPIMERASE_N-ACETYLMANNOSAMINE KINASE"/>
    <property type="match status" value="1"/>
</dbReference>
<comment type="similarity">
    <text evidence="1">Belongs to the ROK (NagC/XylR) family.</text>
</comment>
<dbReference type="Gene3D" id="3.30.420.40">
    <property type="match status" value="2"/>
</dbReference>
<dbReference type="SUPFAM" id="SSF53067">
    <property type="entry name" value="Actin-like ATPase domain"/>
    <property type="match status" value="1"/>
</dbReference>
<dbReference type="InterPro" id="IPR043129">
    <property type="entry name" value="ATPase_NBD"/>
</dbReference>
<name>A0ABW5XG16_9MICO</name>
<reference evidence="3" key="1">
    <citation type="journal article" date="2019" name="Int. J. Syst. Evol. Microbiol.">
        <title>The Global Catalogue of Microorganisms (GCM) 10K type strain sequencing project: providing services to taxonomists for standard genome sequencing and annotation.</title>
        <authorList>
            <consortium name="The Broad Institute Genomics Platform"/>
            <consortium name="The Broad Institute Genome Sequencing Center for Infectious Disease"/>
            <person name="Wu L."/>
            <person name="Ma J."/>
        </authorList>
    </citation>
    <scope>NUCLEOTIDE SEQUENCE [LARGE SCALE GENOMIC DNA]</scope>
    <source>
        <strain evidence="3">KCTC 33576</strain>
    </source>
</reference>
<evidence type="ECO:0000256" key="1">
    <source>
        <dbReference type="ARBA" id="ARBA00006479"/>
    </source>
</evidence>